<gene>
    <name evidence="2" type="ORF">L9W94_13425</name>
</gene>
<proteinExistence type="predicted"/>
<dbReference type="PANTHER" id="PTHR22916">
    <property type="entry name" value="GLYCOSYLTRANSFERASE"/>
    <property type="match status" value="1"/>
</dbReference>
<comment type="caution">
    <text evidence="2">The sequence shown here is derived from an EMBL/GenBank/DDBJ whole genome shotgun (WGS) entry which is preliminary data.</text>
</comment>
<evidence type="ECO:0000259" key="1">
    <source>
        <dbReference type="Pfam" id="PF00535"/>
    </source>
</evidence>
<dbReference type="AlphaFoldDB" id="A0A9X4EVH0"/>
<feature type="domain" description="Glycosyltransferase 2-like" evidence="1">
    <location>
        <begin position="7"/>
        <end position="127"/>
    </location>
</feature>
<protein>
    <submittedName>
        <fullName evidence="2">Glycosyltransferase</fullName>
    </submittedName>
</protein>
<dbReference type="PANTHER" id="PTHR22916:SF3">
    <property type="entry name" value="UDP-GLCNAC:BETAGAL BETA-1,3-N-ACETYLGLUCOSAMINYLTRANSFERASE-LIKE PROTEIN 1"/>
    <property type="match status" value="1"/>
</dbReference>
<dbReference type="GO" id="GO:0016758">
    <property type="term" value="F:hexosyltransferase activity"/>
    <property type="evidence" value="ECO:0007669"/>
    <property type="project" value="UniProtKB-ARBA"/>
</dbReference>
<reference evidence="2" key="1">
    <citation type="submission" date="2022-02" db="EMBL/GenBank/DDBJ databases">
        <title>Emergence and expansion in Europe of a Vibrio aestuarianus clonal complex pathogenic for oysters.</title>
        <authorList>
            <person name="Mesnil A."/>
            <person name="Travers M.-A."/>
        </authorList>
    </citation>
    <scope>NUCLEOTIDE SEQUENCE</scope>
    <source>
        <strain evidence="2">19_064_11T1</strain>
    </source>
</reference>
<evidence type="ECO:0000313" key="3">
    <source>
        <dbReference type="Proteomes" id="UP001140979"/>
    </source>
</evidence>
<dbReference type="EMBL" id="JAKNBA010000024">
    <property type="protein sequence ID" value="MDE1243129.1"/>
    <property type="molecule type" value="Genomic_DNA"/>
</dbReference>
<dbReference type="Pfam" id="PF00535">
    <property type="entry name" value="Glycos_transf_2"/>
    <property type="match status" value="1"/>
</dbReference>
<sequence length="306" mass="35478">MMEPLISVILPVYNAELYLSEAVDSILNQTVNDFELILIDDGSTDGSLSIAQAYAKQDERVVLISQPNMGLVETLNKGISLAKGRYIARMDADDISLENRFEEQVKLLEKGYDLCGCHFHLVTESGKLHNSLVVSTDSEFQSVILTRAVPFAHGSVMMRKSFLLENDLEYCLGEYSSAEDYYLWINCFKHGAKIGNVDKYLFLYRDFELSLSKVNSKKNIKDAQSISRKFIKENYKKIEGDIKRRLSKKTNLNIFEQEQLAFFLFNTLFKRSLTETKVYFHFIKADIRIISFFRFVRFIFLYIFRL</sequence>
<dbReference type="SUPFAM" id="SSF53448">
    <property type="entry name" value="Nucleotide-diphospho-sugar transferases"/>
    <property type="match status" value="1"/>
</dbReference>
<organism evidence="2 3">
    <name type="scientific">Vibrio aestuarianus</name>
    <dbReference type="NCBI Taxonomy" id="28171"/>
    <lineage>
        <taxon>Bacteria</taxon>
        <taxon>Pseudomonadati</taxon>
        <taxon>Pseudomonadota</taxon>
        <taxon>Gammaproteobacteria</taxon>
        <taxon>Vibrionales</taxon>
        <taxon>Vibrionaceae</taxon>
        <taxon>Vibrio</taxon>
    </lineage>
</organism>
<dbReference type="RefSeq" id="WP_171980211.1">
    <property type="nucleotide sequence ID" value="NZ_JAKNBA010000024.1"/>
</dbReference>
<dbReference type="InterPro" id="IPR001173">
    <property type="entry name" value="Glyco_trans_2-like"/>
</dbReference>
<name>A0A9X4EVH0_9VIBR</name>
<accession>A0A9X4EVH0</accession>
<evidence type="ECO:0000313" key="2">
    <source>
        <dbReference type="EMBL" id="MDE1243129.1"/>
    </source>
</evidence>
<dbReference type="Proteomes" id="UP001140979">
    <property type="component" value="Unassembled WGS sequence"/>
</dbReference>
<dbReference type="InterPro" id="IPR029044">
    <property type="entry name" value="Nucleotide-diphossugar_trans"/>
</dbReference>
<dbReference type="Gene3D" id="3.90.550.10">
    <property type="entry name" value="Spore Coat Polysaccharide Biosynthesis Protein SpsA, Chain A"/>
    <property type="match status" value="1"/>
</dbReference>